<evidence type="ECO:0000256" key="1">
    <source>
        <dbReference type="SAM" id="SignalP"/>
    </source>
</evidence>
<keyword evidence="3" id="KW-1185">Reference proteome</keyword>
<gene>
    <name evidence="2" type="ORF">NOI20_10440</name>
</gene>
<dbReference type="Proteomes" id="UP001227162">
    <property type="component" value="Unassembled WGS sequence"/>
</dbReference>
<feature type="chain" id="PRO_5042551974" description="DUF2125 domain-containing protein" evidence="1">
    <location>
        <begin position="22"/>
        <end position="505"/>
    </location>
</feature>
<dbReference type="RefSeq" id="WP_317626123.1">
    <property type="nucleotide sequence ID" value="NZ_JANFFA010000002.1"/>
</dbReference>
<proteinExistence type="predicted"/>
<evidence type="ECO:0008006" key="4">
    <source>
        <dbReference type="Google" id="ProtNLM"/>
    </source>
</evidence>
<evidence type="ECO:0000313" key="3">
    <source>
        <dbReference type="Proteomes" id="UP001227162"/>
    </source>
</evidence>
<name>A0AAJ1UEG2_9RHOB</name>
<evidence type="ECO:0000313" key="2">
    <source>
        <dbReference type="EMBL" id="MDQ2094527.1"/>
    </source>
</evidence>
<feature type="signal peptide" evidence="1">
    <location>
        <begin position="1"/>
        <end position="21"/>
    </location>
</feature>
<dbReference type="EMBL" id="JANFFA010000002">
    <property type="protein sequence ID" value="MDQ2094527.1"/>
    <property type="molecule type" value="Genomic_DNA"/>
</dbReference>
<organism evidence="2 3">
    <name type="scientific">Rhodalgimonas zhirmunskyi</name>
    <dbReference type="NCBI Taxonomy" id="2964767"/>
    <lineage>
        <taxon>Bacteria</taxon>
        <taxon>Pseudomonadati</taxon>
        <taxon>Pseudomonadota</taxon>
        <taxon>Alphaproteobacteria</taxon>
        <taxon>Rhodobacterales</taxon>
        <taxon>Roseobacteraceae</taxon>
        <taxon>Rhodalgimonas</taxon>
    </lineage>
</organism>
<comment type="caution">
    <text evidence="2">The sequence shown here is derived from an EMBL/GenBank/DDBJ whole genome shotgun (WGS) entry which is preliminary data.</text>
</comment>
<dbReference type="AlphaFoldDB" id="A0AAJ1UEG2"/>
<sequence>MSLLFRSTAICAILAGAPALALTPDEAWKGWQAQIKAMGLPVSAEATPDGDALQIGTMSIQIDFPKVKGYITLPGPRLEPGQGGAVNVIYPTPYTVTLGGEAEGEGKFDATLEGELMGQTAVMTGDPSRTVTDWAHQGMTFTLKSLTVDGQPADNATATLKMLAGKVNSVAEYGSDSINVTSTNEMQGYSMFYTLAIPGEEGGKVQADSNSGPTTAVTKMILPSEGINWLASQDQLRDGRLGIDMQYKAASVTSSQMMDMGADGKMNQLSSVEDYDLFAKLSADGLSYGGTTGNFGFNIESAEIPFPIGMRGDGVEMGLGVPLLQSDEAQPMNLTVVLKDFTMNDEIWNLFDPGQGLPRDPANFALRADGTMILNFDLLNIQKMMDEGGPQGMPALPVNVNVSELLLAAAGASLNGDATISFKGMPDIMMSDIPVNEGLVNLTLTGANALIDKLVGLGLMSQEDAMGARMMSGMILKPGEGDDVLTSTIEIKPDGSVSANGQRLR</sequence>
<reference evidence="2" key="2">
    <citation type="submission" date="2023-04" db="EMBL/GenBank/DDBJ databases">
        <title>'Rhodoalgimonas zhirmunskyi' gen. nov., isolated from a red alga.</title>
        <authorList>
            <person name="Nedashkovskaya O.I."/>
            <person name="Otstavnykh N.Y."/>
            <person name="Bystritskaya E.P."/>
            <person name="Balabanova L.A."/>
            <person name="Isaeva M.P."/>
        </authorList>
    </citation>
    <scope>NUCLEOTIDE SEQUENCE</scope>
    <source>
        <strain evidence="2">10Alg 79</strain>
    </source>
</reference>
<reference evidence="2" key="1">
    <citation type="submission" date="2022-07" db="EMBL/GenBank/DDBJ databases">
        <authorList>
            <person name="Otstavnykh N."/>
            <person name="Isaeva M."/>
            <person name="Bystritskaya E."/>
        </authorList>
    </citation>
    <scope>NUCLEOTIDE SEQUENCE</scope>
    <source>
        <strain evidence="2">10Alg 79</strain>
    </source>
</reference>
<accession>A0AAJ1UEG2</accession>
<protein>
    <recommendedName>
        <fullName evidence="4">DUF2125 domain-containing protein</fullName>
    </recommendedName>
</protein>
<keyword evidence="1" id="KW-0732">Signal</keyword>